<dbReference type="InterPro" id="IPR011990">
    <property type="entry name" value="TPR-like_helical_dom_sf"/>
</dbReference>
<dbReference type="AlphaFoldDB" id="A0AAI9FWP6"/>
<gene>
    <name evidence="2" type="ORF">QEG23_004354</name>
</gene>
<protein>
    <submittedName>
        <fullName evidence="2">Uncharacterized protein</fullName>
    </submittedName>
</protein>
<organism evidence="2 3">
    <name type="scientific">Stenotrophomonas maltophilia</name>
    <name type="common">Pseudomonas maltophilia</name>
    <name type="synonym">Xanthomonas maltophilia</name>
    <dbReference type="NCBI Taxonomy" id="40324"/>
    <lineage>
        <taxon>Bacteria</taxon>
        <taxon>Pseudomonadati</taxon>
        <taxon>Pseudomonadota</taxon>
        <taxon>Gammaproteobacteria</taxon>
        <taxon>Lysobacterales</taxon>
        <taxon>Lysobacteraceae</taxon>
        <taxon>Stenotrophomonas</taxon>
        <taxon>Stenotrophomonas maltophilia group</taxon>
    </lineage>
</organism>
<feature type="region of interest" description="Disordered" evidence="1">
    <location>
        <begin position="30"/>
        <end position="56"/>
    </location>
</feature>
<comment type="caution">
    <text evidence="2">The sequence shown here is derived from an EMBL/GenBank/DDBJ whole genome shotgun (WGS) entry which is preliminary data.</text>
</comment>
<dbReference type="Proteomes" id="UP001218208">
    <property type="component" value="Unassembled WGS sequence"/>
</dbReference>
<evidence type="ECO:0000256" key="1">
    <source>
        <dbReference type="SAM" id="MobiDB-lite"/>
    </source>
</evidence>
<dbReference type="EMBL" id="ABLOJW010000035">
    <property type="protein sequence ID" value="EKT4094781.1"/>
    <property type="molecule type" value="Genomic_DNA"/>
</dbReference>
<dbReference type="RefSeq" id="WP_110711965.1">
    <property type="nucleotide sequence ID" value="NZ_CP029773.1"/>
</dbReference>
<dbReference type="Gene3D" id="1.25.40.10">
    <property type="entry name" value="Tetratricopeptide repeat domain"/>
    <property type="match status" value="1"/>
</dbReference>
<reference evidence="2" key="1">
    <citation type="submission" date="2022-07" db="EMBL/GenBank/DDBJ databases">
        <authorList>
            <consortium name="DAFM: The Division of Animal and Food Microbiology"/>
        </authorList>
    </citation>
    <scope>NUCLEOTIDE SEQUENCE</scope>
    <source>
        <strain evidence="2">19MO01SH01-2</strain>
    </source>
</reference>
<accession>A0AAI9FWP6</accession>
<sequence length="303" mass="33422">MKKKLIGIFVAAAAGAVVIGAVFGHRLQANDAQRKSEEKEVQENAPIGRGDSPAFPATSARKLELEKKIPPGSYKALGPKAYEIIRGREFRPPGDALAHVKQLIQRSESGDATATYEIYLTIDQCRTFTSDRADELADSASSLGSGGWFLERSERLLKECESLVLDQKIYRADWLSKAAAMGSQEAMLAYSVSPQEVIGSLDDVIHDPEKLAQWKENSSRYLNEMESQGNFAALGSLKRAYTYGRTRERDPVAATAYTRVLSRINPRLYTSDDVIKAESDLSSRERADALALSEKIFHNCCVP</sequence>
<feature type="compositionally biased region" description="Basic and acidic residues" evidence="1">
    <location>
        <begin position="32"/>
        <end position="42"/>
    </location>
</feature>
<evidence type="ECO:0000313" key="2">
    <source>
        <dbReference type="EMBL" id="EKT4094781.1"/>
    </source>
</evidence>
<evidence type="ECO:0000313" key="3">
    <source>
        <dbReference type="Proteomes" id="UP001218208"/>
    </source>
</evidence>
<proteinExistence type="predicted"/>
<name>A0AAI9FWP6_STEMA</name>